<evidence type="ECO:0000256" key="1">
    <source>
        <dbReference type="ARBA" id="ARBA00004418"/>
    </source>
</evidence>
<dbReference type="InterPro" id="IPR025997">
    <property type="entry name" value="SBP_2_dom"/>
</dbReference>
<accession>A0A2W7BVC9</accession>
<proteinExistence type="inferred from homology"/>
<dbReference type="AlphaFoldDB" id="A0A2W7BVC9"/>
<dbReference type="Pfam" id="PF13407">
    <property type="entry name" value="Peripla_BP_4"/>
    <property type="match status" value="1"/>
</dbReference>
<comment type="caution">
    <text evidence="4">The sequence shown here is derived from an EMBL/GenBank/DDBJ whole genome shotgun (WGS) entry which is preliminary data.</text>
</comment>
<comment type="similarity">
    <text evidence="2">Belongs to the bacterial solute-binding protein 2 family.</text>
</comment>
<dbReference type="EMBL" id="MZXV01000070">
    <property type="protein sequence ID" value="PZV34554.1"/>
    <property type="molecule type" value="Genomic_DNA"/>
</dbReference>
<protein>
    <recommendedName>
        <fullName evidence="3">Periplasmic binding protein domain-containing protein</fullName>
    </recommendedName>
</protein>
<dbReference type="GO" id="GO:0030246">
    <property type="term" value="F:carbohydrate binding"/>
    <property type="evidence" value="ECO:0007669"/>
    <property type="project" value="TreeGrafter"/>
</dbReference>
<dbReference type="SUPFAM" id="SSF53822">
    <property type="entry name" value="Periplasmic binding protein-like I"/>
    <property type="match status" value="1"/>
</dbReference>
<reference evidence="5" key="1">
    <citation type="submission" date="2017-03" db="EMBL/GenBank/DDBJ databases">
        <authorList>
            <person name="Safronova V.I."/>
            <person name="Sazanova A.L."/>
            <person name="Chirak E.R."/>
        </authorList>
    </citation>
    <scope>NUCLEOTIDE SEQUENCE [LARGE SCALE GENOMIC DNA]</scope>
    <source>
        <strain evidence="5">Ach-343</strain>
    </source>
</reference>
<dbReference type="PANTHER" id="PTHR30036">
    <property type="entry name" value="D-XYLOSE-BINDING PERIPLASMIC PROTEIN"/>
    <property type="match status" value="1"/>
</dbReference>
<feature type="domain" description="Periplasmic binding protein" evidence="3">
    <location>
        <begin position="125"/>
        <end position="383"/>
    </location>
</feature>
<dbReference type="Gene3D" id="3.40.50.2300">
    <property type="match status" value="2"/>
</dbReference>
<evidence type="ECO:0000259" key="3">
    <source>
        <dbReference type="Pfam" id="PF13407"/>
    </source>
</evidence>
<evidence type="ECO:0000313" key="5">
    <source>
        <dbReference type="Proteomes" id="UP000248616"/>
    </source>
</evidence>
<dbReference type="RefSeq" id="WP_111547870.1">
    <property type="nucleotide sequence ID" value="NZ_MZXV01000070.1"/>
</dbReference>
<dbReference type="OrthoDB" id="9813037at2"/>
<comment type="subcellular location">
    <subcellularLocation>
        <location evidence="1">Periplasm</location>
    </subcellularLocation>
</comment>
<evidence type="ECO:0000313" key="4">
    <source>
        <dbReference type="EMBL" id="PZV34554.1"/>
    </source>
</evidence>
<dbReference type="PANTHER" id="PTHR30036:SF7">
    <property type="entry name" value="ABC TRANSPORTER PERIPLASMIC-BINDING PROTEIN YPHF"/>
    <property type="match status" value="1"/>
</dbReference>
<dbReference type="Proteomes" id="UP000248616">
    <property type="component" value="Unassembled WGS sequence"/>
</dbReference>
<sequence length="427" mass="45819">MERTGRKHVNFALRAFRSILLVVLGTTILPAGVSAQNSIVAVDPNLAPCGTYNAAALDPRPVPSAIGGPAMIEALLQQGFHTPATMLGAPKDVPVSWYDQVRVTPEDAKRICDQHLTAVYIDWASAPYNLAMNSGAKMVFDALGIRLLRIGNYAFNPNGLSGVLAAMLPLRPNILLTGGVANPAQLGAILKPAVDQGIVISLWAVASPKLEIGQNGPIKSLVSYDFYGLGLQLADAVHQQYPNGAELGYIHWINDSPPVQAREHGFLDGLKKYPNIKIVTNGEPDPSNPASGFTNYSSPQAFTTAFLTQHPNVNLLFAPWEDPPALGEAAAIRALHLEDKIKIVTMDLGGDGIYQLRHNGPIVLDMAQDVYDAGRVMALTAALSSIGKSNYQYVLVPTFPVFSNSDMSAAWDFMHGPEMKCPDTACQ</sequence>
<organism evidence="4 5">
    <name type="scientific">Mesorhizobium kowhaii</name>
    <dbReference type="NCBI Taxonomy" id="1300272"/>
    <lineage>
        <taxon>Bacteria</taxon>
        <taxon>Pseudomonadati</taxon>
        <taxon>Pseudomonadota</taxon>
        <taxon>Alphaproteobacteria</taxon>
        <taxon>Hyphomicrobiales</taxon>
        <taxon>Phyllobacteriaceae</taxon>
        <taxon>Mesorhizobium</taxon>
    </lineage>
</organism>
<dbReference type="InterPro" id="IPR028082">
    <property type="entry name" value="Peripla_BP_I"/>
</dbReference>
<dbReference type="GO" id="GO:0030288">
    <property type="term" value="C:outer membrane-bounded periplasmic space"/>
    <property type="evidence" value="ECO:0007669"/>
    <property type="project" value="TreeGrafter"/>
</dbReference>
<keyword evidence="5" id="KW-1185">Reference proteome</keyword>
<name>A0A2W7BVC9_9HYPH</name>
<dbReference type="InterPro" id="IPR050555">
    <property type="entry name" value="Bact_Solute-Bind_Prot2"/>
</dbReference>
<evidence type="ECO:0000256" key="2">
    <source>
        <dbReference type="ARBA" id="ARBA00007639"/>
    </source>
</evidence>
<gene>
    <name evidence="4" type="ORF">B5V02_30995</name>
</gene>